<reference evidence="2 3" key="1">
    <citation type="submission" date="2019-05" db="EMBL/GenBank/DDBJ databases">
        <title>Another draft genome of Portunus trituberculatus and its Hox gene families provides insights of decapod evolution.</title>
        <authorList>
            <person name="Jeong J.-H."/>
            <person name="Song I."/>
            <person name="Kim S."/>
            <person name="Choi T."/>
            <person name="Kim D."/>
            <person name="Ryu S."/>
            <person name="Kim W."/>
        </authorList>
    </citation>
    <scope>NUCLEOTIDE SEQUENCE [LARGE SCALE GENOMIC DNA]</scope>
    <source>
        <tissue evidence="2">Muscle</tissue>
    </source>
</reference>
<keyword evidence="1" id="KW-0732">Signal</keyword>
<accession>A0A5B7I8A9</accession>
<feature type="signal peptide" evidence="1">
    <location>
        <begin position="1"/>
        <end position="27"/>
    </location>
</feature>
<proteinExistence type="predicted"/>
<dbReference type="EMBL" id="VSRR010047650">
    <property type="protein sequence ID" value="MPC78126.1"/>
    <property type="molecule type" value="Genomic_DNA"/>
</dbReference>
<comment type="caution">
    <text evidence="2">The sequence shown here is derived from an EMBL/GenBank/DDBJ whole genome shotgun (WGS) entry which is preliminary data.</text>
</comment>
<dbReference type="Proteomes" id="UP000324222">
    <property type="component" value="Unassembled WGS sequence"/>
</dbReference>
<feature type="chain" id="PRO_5022721646" description="Transmembrane protein" evidence="1">
    <location>
        <begin position="28"/>
        <end position="107"/>
    </location>
</feature>
<gene>
    <name evidence="2" type="ORF">E2C01_072606</name>
</gene>
<protein>
    <recommendedName>
        <fullName evidence="4">Transmembrane protein</fullName>
    </recommendedName>
</protein>
<organism evidence="2 3">
    <name type="scientific">Portunus trituberculatus</name>
    <name type="common">Swimming crab</name>
    <name type="synonym">Neptunus trituberculatus</name>
    <dbReference type="NCBI Taxonomy" id="210409"/>
    <lineage>
        <taxon>Eukaryota</taxon>
        <taxon>Metazoa</taxon>
        <taxon>Ecdysozoa</taxon>
        <taxon>Arthropoda</taxon>
        <taxon>Crustacea</taxon>
        <taxon>Multicrustacea</taxon>
        <taxon>Malacostraca</taxon>
        <taxon>Eumalacostraca</taxon>
        <taxon>Eucarida</taxon>
        <taxon>Decapoda</taxon>
        <taxon>Pleocyemata</taxon>
        <taxon>Brachyura</taxon>
        <taxon>Eubrachyura</taxon>
        <taxon>Portunoidea</taxon>
        <taxon>Portunidae</taxon>
        <taxon>Portuninae</taxon>
        <taxon>Portunus</taxon>
    </lineage>
</organism>
<name>A0A5B7I8A9_PORTR</name>
<sequence>MSPLHFTHLIIFLTSSLILFTSPLTSALTSPLSSPLHQHTQGKEKESREVFSLEYHTWSPLQGGVGVGKTLGLAHDKPICKVWSSFVCKIIKIVVFLKYVKGWLYFD</sequence>
<evidence type="ECO:0000256" key="1">
    <source>
        <dbReference type="SAM" id="SignalP"/>
    </source>
</evidence>
<keyword evidence="3" id="KW-1185">Reference proteome</keyword>
<evidence type="ECO:0000313" key="3">
    <source>
        <dbReference type="Proteomes" id="UP000324222"/>
    </source>
</evidence>
<evidence type="ECO:0000313" key="2">
    <source>
        <dbReference type="EMBL" id="MPC78126.1"/>
    </source>
</evidence>
<dbReference type="AlphaFoldDB" id="A0A5B7I8A9"/>
<evidence type="ECO:0008006" key="4">
    <source>
        <dbReference type="Google" id="ProtNLM"/>
    </source>
</evidence>